<keyword evidence="1" id="KW-0472">Membrane</keyword>
<name>A0A6I4P0F2_9MICO</name>
<reference evidence="2 3" key="1">
    <citation type="submission" date="2019-12" db="EMBL/GenBank/DDBJ databases">
        <authorList>
            <person name="Kim Y.S."/>
        </authorList>
    </citation>
    <scope>NUCLEOTIDE SEQUENCE [LARGE SCALE GENOMIC DNA]</scope>
    <source>
        <strain evidence="2 3">MMS17-SY077</strain>
    </source>
</reference>
<organism evidence="2 3">
    <name type="scientific">Agromyces seonyuensis</name>
    <dbReference type="NCBI Taxonomy" id="2662446"/>
    <lineage>
        <taxon>Bacteria</taxon>
        <taxon>Bacillati</taxon>
        <taxon>Actinomycetota</taxon>
        <taxon>Actinomycetes</taxon>
        <taxon>Micrococcales</taxon>
        <taxon>Microbacteriaceae</taxon>
        <taxon>Agromyces</taxon>
    </lineage>
</organism>
<proteinExistence type="predicted"/>
<sequence length="212" mass="21251">MPSTPVSRVRRLRRAFVTAGFATFVAALAHVIGGGAAPGTLTVVLSLLISLPLAVALAGRRADWRTALSVGVAQLALHLLYSLGLDGRHGAVVTSSGAHAGHGGAQYVSIDTSGVVAAHGAHAVHELMTLAHVAAAVLTIVALAQADRALDAAGRALASTVHAIIRVVALPAPLPALPRASAAGTGFRPVNPALRLSALRHRGPPAAALVLG</sequence>
<dbReference type="EMBL" id="WSTA01000083">
    <property type="protein sequence ID" value="MWB99851.1"/>
    <property type="molecule type" value="Genomic_DNA"/>
</dbReference>
<keyword evidence="1" id="KW-0812">Transmembrane</keyword>
<feature type="transmembrane region" description="Helical" evidence="1">
    <location>
        <begin position="39"/>
        <end position="59"/>
    </location>
</feature>
<keyword evidence="3" id="KW-1185">Reference proteome</keyword>
<gene>
    <name evidence="2" type="ORF">GB864_14985</name>
</gene>
<dbReference type="RefSeq" id="WP_160426490.1">
    <property type="nucleotide sequence ID" value="NZ_WSTA01000083.1"/>
</dbReference>
<protein>
    <submittedName>
        <fullName evidence="2">Uncharacterized protein</fullName>
    </submittedName>
</protein>
<evidence type="ECO:0000313" key="3">
    <source>
        <dbReference type="Proteomes" id="UP000438182"/>
    </source>
</evidence>
<keyword evidence="1" id="KW-1133">Transmembrane helix</keyword>
<comment type="caution">
    <text evidence="2">The sequence shown here is derived from an EMBL/GenBank/DDBJ whole genome shotgun (WGS) entry which is preliminary data.</text>
</comment>
<evidence type="ECO:0000313" key="2">
    <source>
        <dbReference type="EMBL" id="MWB99851.1"/>
    </source>
</evidence>
<dbReference type="Proteomes" id="UP000438182">
    <property type="component" value="Unassembled WGS sequence"/>
</dbReference>
<accession>A0A6I4P0F2</accession>
<evidence type="ECO:0000256" key="1">
    <source>
        <dbReference type="SAM" id="Phobius"/>
    </source>
</evidence>
<dbReference type="AlphaFoldDB" id="A0A6I4P0F2"/>